<accession>A0A0E0AAC3</accession>
<reference evidence="2" key="2">
    <citation type="submission" date="2018-05" db="EMBL/GenBank/DDBJ databases">
        <title>OgluRS3 (Oryza glumaepatula Reference Sequence Version 3).</title>
        <authorList>
            <person name="Zhang J."/>
            <person name="Kudrna D."/>
            <person name="Lee S."/>
            <person name="Talag J."/>
            <person name="Welchert J."/>
            <person name="Wing R.A."/>
        </authorList>
    </citation>
    <scope>NUCLEOTIDE SEQUENCE [LARGE SCALE GENOMIC DNA]</scope>
</reference>
<dbReference type="Gramene" id="OGLUM06G17910.1">
    <property type="protein sequence ID" value="OGLUM06G17910.1"/>
    <property type="gene ID" value="OGLUM06G17910"/>
</dbReference>
<dbReference type="Proteomes" id="UP000026961">
    <property type="component" value="Chromosome 6"/>
</dbReference>
<organism evidence="2">
    <name type="scientific">Oryza glumipatula</name>
    <dbReference type="NCBI Taxonomy" id="40148"/>
    <lineage>
        <taxon>Eukaryota</taxon>
        <taxon>Viridiplantae</taxon>
        <taxon>Streptophyta</taxon>
        <taxon>Embryophyta</taxon>
        <taxon>Tracheophyta</taxon>
        <taxon>Spermatophyta</taxon>
        <taxon>Magnoliopsida</taxon>
        <taxon>Liliopsida</taxon>
        <taxon>Poales</taxon>
        <taxon>Poaceae</taxon>
        <taxon>BOP clade</taxon>
        <taxon>Oryzoideae</taxon>
        <taxon>Oryzeae</taxon>
        <taxon>Oryzinae</taxon>
        <taxon>Oryza</taxon>
    </lineage>
</organism>
<sequence length="181" mass="19620">MAVPQAWEYHLLYCRTANRHCSRSVAASGIAASGGLGWMRRRRRRRGGLLLARHYTPGMIPQILRLGSRASARATGEGSVACGGIGAAESGCPLRRRTAAAAAFFTPPSQHHRPYELIINRSCYELEPQLFDFPTGLFRKPTIPVGILPPTNLVTDDDEPLPTAPRSCNGSMPSLVGEPVD</sequence>
<dbReference type="EnsemblPlants" id="OGLUM06G17910.1">
    <property type="protein sequence ID" value="OGLUM06G17910.1"/>
    <property type="gene ID" value="OGLUM06G17910"/>
</dbReference>
<dbReference type="HOGENOM" id="CLU_1491263_0_0_1"/>
<feature type="region of interest" description="Disordered" evidence="1">
    <location>
        <begin position="155"/>
        <end position="181"/>
    </location>
</feature>
<protein>
    <submittedName>
        <fullName evidence="2">Uncharacterized protein</fullName>
    </submittedName>
</protein>
<reference evidence="2" key="1">
    <citation type="submission" date="2015-04" db="UniProtKB">
        <authorList>
            <consortium name="EnsemblPlants"/>
        </authorList>
    </citation>
    <scope>IDENTIFICATION</scope>
</reference>
<proteinExistence type="predicted"/>
<dbReference type="AlphaFoldDB" id="A0A0E0AAC3"/>
<keyword evidence="3" id="KW-1185">Reference proteome</keyword>
<evidence type="ECO:0000313" key="3">
    <source>
        <dbReference type="Proteomes" id="UP000026961"/>
    </source>
</evidence>
<evidence type="ECO:0000256" key="1">
    <source>
        <dbReference type="SAM" id="MobiDB-lite"/>
    </source>
</evidence>
<evidence type="ECO:0000313" key="2">
    <source>
        <dbReference type="EnsemblPlants" id="OGLUM06G17910.1"/>
    </source>
</evidence>
<name>A0A0E0AAC3_9ORYZ</name>